<dbReference type="VEuPathDB" id="VectorBase:AFUN016074"/>
<evidence type="ECO:0000256" key="1">
    <source>
        <dbReference type="ARBA" id="ARBA00004323"/>
    </source>
</evidence>
<dbReference type="InterPro" id="IPR035992">
    <property type="entry name" value="Ricin_B-like_lectins"/>
</dbReference>
<dbReference type="Gene3D" id="3.90.550.10">
    <property type="entry name" value="Spore Coat Polysaccharide Biosynthesis Protein SpsA, Chain A"/>
    <property type="match status" value="1"/>
</dbReference>
<dbReference type="EnsemblMetazoa" id="AFUN016074-RA">
    <property type="protein sequence ID" value="AFUN016074-PA"/>
    <property type="gene ID" value="AFUN016074"/>
</dbReference>
<keyword evidence="2 5" id="KW-0430">Lectin</keyword>
<dbReference type="SUPFAM" id="SSF53448">
    <property type="entry name" value="Nucleotide-diphospho-sugar transferases"/>
    <property type="match status" value="1"/>
</dbReference>
<dbReference type="PANTHER" id="PTHR11675:SF131">
    <property type="entry name" value="POLYPEPTIDE N-ACETYLGALACTOSAMINYLTRANSFERASE 9-RELATED"/>
    <property type="match status" value="1"/>
</dbReference>
<accession>A0A1I8JUE4</accession>
<dbReference type="UniPathway" id="UPA00378"/>
<keyword evidence="5" id="KW-1133">Transmembrane helix</keyword>
<organism evidence="8">
    <name type="scientific">Anopheles funestus</name>
    <name type="common">African malaria mosquito</name>
    <dbReference type="NCBI Taxonomy" id="62324"/>
    <lineage>
        <taxon>Eukaryota</taxon>
        <taxon>Metazoa</taxon>
        <taxon>Ecdysozoa</taxon>
        <taxon>Arthropoda</taxon>
        <taxon>Hexapoda</taxon>
        <taxon>Insecta</taxon>
        <taxon>Pterygota</taxon>
        <taxon>Neoptera</taxon>
        <taxon>Endopterygota</taxon>
        <taxon>Diptera</taxon>
        <taxon>Nematocera</taxon>
        <taxon>Culicoidea</taxon>
        <taxon>Culicidae</taxon>
        <taxon>Anophelinae</taxon>
        <taxon>Anopheles</taxon>
    </lineage>
</organism>
<dbReference type="VEuPathDB" id="VectorBase:AFUN2_007001"/>
<dbReference type="GO" id="GO:0006493">
    <property type="term" value="P:protein O-linked glycosylation"/>
    <property type="evidence" value="ECO:0007669"/>
    <property type="project" value="TreeGrafter"/>
</dbReference>
<keyword evidence="5" id="KW-0328">Glycosyltransferase</keyword>
<keyword evidence="4 5" id="KW-1015">Disulfide bond</keyword>
<feature type="transmembrane region" description="Helical" evidence="5">
    <location>
        <begin position="12"/>
        <end position="36"/>
    </location>
</feature>
<dbReference type="Pfam" id="PF00535">
    <property type="entry name" value="Glycos_transf_2"/>
    <property type="match status" value="1"/>
</dbReference>
<keyword evidence="5" id="KW-0464">Manganese</keyword>
<dbReference type="GO" id="GO:0000139">
    <property type="term" value="C:Golgi membrane"/>
    <property type="evidence" value="ECO:0007669"/>
    <property type="project" value="UniProtKB-SubCell"/>
</dbReference>
<comment type="pathway">
    <text evidence="5">Protein modification; protein glycosylation.</text>
</comment>
<dbReference type="GO" id="GO:0030246">
    <property type="term" value="F:carbohydrate binding"/>
    <property type="evidence" value="ECO:0007669"/>
    <property type="project" value="UniProtKB-KW"/>
</dbReference>
<comment type="cofactor">
    <cofactor evidence="5">
        <name>Mn(2+)</name>
        <dbReference type="ChEBI" id="CHEBI:29035"/>
    </cofactor>
</comment>
<evidence type="ECO:0000259" key="6">
    <source>
        <dbReference type="Pfam" id="PF00535"/>
    </source>
</evidence>
<name>A0A1I8JUE4_ANOFN</name>
<dbReference type="PROSITE" id="PS51257">
    <property type="entry name" value="PROKAR_LIPOPROTEIN"/>
    <property type="match status" value="1"/>
</dbReference>
<comment type="subcellular location">
    <subcellularLocation>
        <location evidence="1 5">Golgi apparatus membrane</location>
        <topology evidence="1 5">Single-pass type II membrane protein</topology>
    </subcellularLocation>
</comment>
<evidence type="ECO:0000256" key="2">
    <source>
        <dbReference type="ARBA" id="ARBA00022734"/>
    </source>
</evidence>
<dbReference type="Pfam" id="PF00652">
    <property type="entry name" value="Ricin_B_lectin"/>
    <property type="match status" value="1"/>
</dbReference>
<dbReference type="GO" id="GO:0004653">
    <property type="term" value="F:polypeptide N-acetylgalactosaminyltransferase activity"/>
    <property type="evidence" value="ECO:0007669"/>
    <property type="project" value="TreeGrafter"/>
</dbReference>
<dbReference type="InterPro" id="IPR001173">
    <property type="entry name" value="Glyco_trans_2-like"/>
</dbReference>
<feature type="domain" description="Ricin B lectin" evidence="7">
    <location>
        <begin position="453"/>
        <end position="572"/>
    </location>
</feature>
<comment type="similarity">
    <text evidence="5">Belongs to the glycosyltransferase 2 family. GalNAc-T subfamily.</text>
</comment>
<sequence length="587" mass="67756">MVKRRNLRRLFTVCIYLTVFGVSCFLYKIYLINIWLDGELVAKSRLTSHKKWQSTDMPMLLKTSTLALPSDRASPPGDLGRRVEMDFKDNATFKMIKQGLETFGYNSYASNLMSVRRRLPDIRAPWCLKQNLTDSLLPPTSIVIVFHNEAWSVLLRTVHSILDRTPEHLIHEIVLVDDYSTAAYLKTRLDDYFERFPKVRIIRAPTRLGLIVAKIFGAKSTTASIITFLDAHVECTVGWLEPLLAVIVNNSTTIAIPTIDQIDGNTMQLDKDFAPRLVGAYRWDLNFGWWGRAAMKKRYPNPYVPFDTPAMAGGLFAIERTFFERLGWYDKGFEMYGIENIELSMKSWMCGGKMVIVPCSRVAHIQKQSHPYLQSAGKDVIMKNSLRLAEVWMDEYKQVMFDVYGVPQYFPHYFGPVDDRKALRTRAGCGSFRDYVLNAFPEMMNPLVPGAFRGEIHNAACSSKLCLTHNWTNHSLMMAVCDRQQKQQYWTHNFYRELNNYSSCIETVNLGGYRLEVKRCHRNEKTRTQRWQYVVASGQIKSEKVGKCLAVNEGGKVIAMERCNTSDHRQKWLVTFINLDVSIFRYY</sequence>
<reference evidence="8" key="1">
    <citation type="submission" date="2020-05" db="UniProtKB">
        <authorList>
            <consortium name="EnsemblMetazoa"/>
        </authorList>
    </citation>
    <scope>IDENTIFICATION</scope>
    <source>
        <strain evidence="8">FUMOZ</strain>
    </source>
</reference>
<dbReference type="EC" id="2.4.1.-" evidence="5"/>
<dbReference type="STRING" id="62324.A0A1I8JUE4"/>
<dbReference type="SUPFAM" id="SSF50370">
    <property type="entry name" value="Ricin B-like lectins"/>
    <property type="match status" value="1"/>
</dbReference>
<dbReference type="AlphaFoldDB" id="A0A1I8JUE4"/>
<dbReference type="InterPro" id="IPR029044">
    <property type="entry name" value="Nucleotide-diphossugar_trans"/>
</dbReference>
<feature type="domain" description="Glycosyltransferase 2-like" evidence="6">
    <location>
        <begin position="141"/>
        <end position="318"/>
    </location>
</feature>
<dbReference type="InterPro" id="IPR000772">
    <property type="entry name" value="Ricin_B_lectin"/>
</dbReference>
<proteinExistence type="inferred from homology"/>
<dbReference type="PANTHER" id="PTHR11675">
    <property type="entry name" value="N-ACETYLGALACTOSAMINYLTRANSFERASE"/>
    <property type="match status" value="1"/>
</dbReference>
<keyword evidence="3 5" id="KW-0333">Golgi apparatus</keyword>
<evidence type="ECO:0000256" key="5">
    <source>
        <dbReference type="RuleBase" id="RU361242"/>
    </source>
</evidence>
<dbReference type="PROSITE" id="PS50231">
    <property type="entry name" value="RICIN_B_LECTIN"/>
    <property type="match status" value="1"/>
</dbReference>
<keyword evidence="5" id="KW-0812">Transmembrane</keyword>
<protein>
    <recommendedName>
        <fullName evidence="5">Polypeptide N-acetylgalactosaminyltransferase</fullName>
        <ecNumber evidence="5">2.4.1.-</ecNumber>
    </recommendedName>
    <alternativeName>
        <fullName evidence="5">Protein-UDP acetylgalactosaminyltransferase</fullName>
    </alternativeName>
</protein>
<dbReference type="Gene3D" id="2.80.10.50">
    <property type="match status" value="1"/>
</dbReference>
<evidence type="ECO:0000313" key="8">
    <source>
        <dbReference type="EnsemblMetazoa" id="AFUN016074-PA"/>
    </source>
</evidence>
<evidence type="ECO:0000256" key="4">
    <source>
        <dbReference type="ARBA" id="ARBA00023157"/>
    </source>
</evidence>
<keyword evidence="5" id="KW-0472">Membrane</keyword>
<evidence type="ECO:0000256" key="3">
    <source>
        <dbReference type="ARBA" id="ARBA00023034"/>
    </source>
</evidence>
<keyword evidence="5" id="KW-0808">Transferase</keyword>
<evidence type="ECO:0000259" key="7">
    <source>
        <dbReference type="Pfam" id="PF00652"/>
    </source>
</evidence>